<dbReference type="VEuPathDB" id="VectorBase:ACUA021670"/>
<evidence type="ECO:0000313" key="7">
    <source>
        <dbReference type="EnsemblMetazoa" id="ACUA021670-PA"/>
    </source>
</evidence>
<dbReference type="Gene3D" id="1.20.120.420">
    <property type="entry name" value="translation initiation factor eif-2b, domain 1"/>
    <property type="match status" value="1"/>
</dbReference>
<dbReference type="InterPro" id="IPR005251">
    <property type="entry name" value="IF-M1Pi"/>
</dbReference>
<keyword evidence="3 6" id="KW-0486">Methionine biosynthesis</keyword>
<comment type="similarity">
    <text evidence="6">Belongs to the eIF-2B alpha/beta/delta subunits family. MtnA subfamily.</text>
</comment>
<dbReference type="FunFam" id="3.40.50.10470:FF:000003">
    <property type="entry name" value="Methylthioribose-1-phosphate isomerase"/>
    <property type="match status" value="1"/>
</dbReference>
<evidence type="ECO:0000256" key="2">
    <source>
        <dbReference type="ARBA" id="ARBA00022605"/>
    </source>
</evidence>
<dbReference type="UniPathway" id="UPA00904">
    <property type="reaction ID" value="UER00874"/>
</dbReference>
<keyword evidence="1 6" id="KW-0963">Cytoplasm</keyword>
<comment type="pathway">
    <text evidence="6">Amino-acid biosynthesis; L-methionine biosynthesis via salvage pathway; L-methionine from S-methyl-5-thio-alpha-D-ribose 1-phosphate: step 1/6.</text>
</comment>
<keyword evidence="2 6" id="KW-0028">Amino-acid biosynthesis</keyword>
<dbReference type="EC" id="5.3.1.23" evidence="6"/>
<dbReference type="FunFam" id="1.20.120.420:FF:000010">
    <property type="entry name" value="Methylthioribose-1-phosphate isomerase"/>
    <property type="match status" value="1"/>
</dbReference>
<keyword evidence="8" id="KW-1185">Reference proteome</keyword>
<dbReference type="AlphaFoldDB" id="A0A182MM90"/>
<evidence type="ECO:0000256" key="5">
    <source>
        <dbReference type="ARBA" id="ARBA00023242"/>
    </source>
</evidence>
<dbReference type="PANTHER" id="PTHR43475:SF1">
    <property type="entry name" value="METHYLTHIORIBOSE-1-PHOSPHATE ISOMERASE"/>
    <property type="match status" value="1"/>
</dbReference>
<dbReference type="Pfam" id="PF01008">
    <property type="entry name" value="IF-2B"/>
    <property type="match status" value="2"/>
</dbReference>
<dbReference type="PANTHER" id="PTHR43475">
    <property type="entry name" value="METHYLTHIORIBOSE-1-PHOSPHATE ISOMERASE"/>
    <property type="match status" value="1"/>
</dbReference>
<keyword evidence="5 6" id="KW-0539">Nucleus</keyword>
<protein>
    <recommendedName>
        <fullName evidence="6">Methylthioribose-1-phosphate isomerase</fullName>
        <shortName evidence="6">M1Pi</shortName>
        <shortName evidence="6">MTR-1-P isomerase</shortName>
        <ecNumber evidence="6">5.3.1.23</ecNumber>
    </recommendedName>
    <alternativeName>
        <fullName evidence="6">S-methyl-5-thioribose-1-phosphate isomerase</fullName>
    </alternativeName>
    <alternativeName>
        <fullName evidence="6">Translation initiation factor eIF-2B subunit alpha/beta/delta-like protein</fullName>
    </alternativeName>
</protein>
<dbReference type="Gene3D" id="3.40.50.10470">
    <property type="entry name" value="Translation initiation factor eif-2b, domain 2"/>
    <property type="match status" value="1"/>
</dbReference>
<feature type="active site" description="Proton donor" evidence="6">
    <location>
        <position position="199"/>
    </location>
</feature>
<reference evidence="7" key="2">
    <citation type="submission" date="2020-05" db="UniProtKB">
        <authorList>
            <consortium name="EnsemblMetazoa"/>
        </authorList>
    </citation>
    <scope>IDENTIFICATION</scope>
    <source>
        <strain evidence="7">A-37</strain>
    </source>
</reference>
<dbReference type="InterPro" id="IPR027363">
    <property type="entry name" value="M1Pi_N"/>
</dbReference>
<dbReference type="EnsemblMetazoa" id="ACUA021670-RA">
    <property type="protein sequence ID" value="ACUA021670-PA"/>
    <property type="gene ID" value="ACUA021670"/>
</dbReference>
<dbReference type="InterPro" id="IPR011559">
    <property type="entry name" value="Initiation_fac_2B_a/b/d"/>
</dbReference>
<sequence>MTLEAIKYKAGQLEILDQLLLPGESKYIPLAGVKDGWSAIHKMQVRGAPAIAIVGCLSLVVEIYDKQYDTKVALGQEVSKHLQYLVTSRPTAVNLKLAADDVQSLVESFLANETINADGMKQEVIKSIEHMLEKDISDNRAIGDNEHVYCTETRPYNQGARLTAYELVHDKLPATLITDSMVAALLNSRTIDAIIVGADRVAANGDTANKIGTYQMAVVAKHHGVPFYVAAPFTSIDVAIADGTQIKIEERPEHELTHIGGQRIAAPGIGCWNPAFDVTPAELITGIITERGVLKPSELAEKVRQK</sequence>
<organism evidence="7 8">
    <name type="scientific">Anopheles culicifacies</name>
    <dbReference type="NCBI Taxonomy" id="139723"/>
    <lineage>
        <taxon>Eukaryota</taxon>
        <taxon>Metazoa</taxon>
        <taxon>Ecdysozoa</taxon>
        <taxon>Arthropoda</taxon>
        <taxon>Hexapoda</taxon>
        <taxon>Insecta</taxon>
        <taxon>Pterygota</taxon>
        <taxon>Neoptera</taxon>
        <taxon>Endopterygota</taxon>
        <taxon>Diptera</taxon>
        <taxon>Nematocera</taxon>
        <taxon>Culicoidea</taxon>
        <taxon>Culicidae</taxon>
        <taxon>Anophelinae</taxon>
        <taxon>Anopheles</taxon>
        <taxon>culicifacies species complex</taxon>
    </lineage>
</organism>
<dbReference type="STRING" id="139723.A0A182MM90"/>
<name>A0A182MM90_9DIPT</name>
<proteinExistence type="inferred from homology"/>
<dbReference type="SUPFAM" id="SSF100950">
    <property type="entry name" value="NagB/RpiA/CoA transferase-like"/>
    <property type="match status" value="1"/>
</dbReference>
<dbReference type="NCBIfam" id="TIGR00524">
    <property type="entry name" value="eIF-2B_rel"/>
    <property type="match status" value="1"/>
</dbReference>
<comment type="caution">
    <text evidence="6">Lacks conserved residue(s) required for the propagation of feature annotation.</text>
</comment>
<evidence type="ECO:0000256" key="3">
    <source>
        <dbReference type="ARBA" id="ARBA00023167"/>
    </source>
</evidence>
<evidence type="ECO:0000256" key="4">
    <source>
        <dbReference type="ARBA" id="ARBA00023235"/>
    </source>
</evidence>
<evidence type="ECO:0000313" key="8">
    <source>
        <dbReference type="Proteomes" id="UP000075883"/>
    </source>
</evidence>
<evidence type="ECO:0000256" key="6">
    <source>
        <dbReference type="HAMAP-Rule" id="MF_03119"/>
    </source>
</evidence>
<accession>A0A182MM90</accession>
<dbReference type="InterPro" id="IPR000649">
    <property type="entry name" value="IF-2B-related"/>
</dbReference>
<reference evidence="8" key="1">
    <citation type="submission" date="2013-09" db="EMBL/GenBank/DDBJ databases">
        <title>The Genome Sequence of Anopheles culicifacies species A.</title>
        <authorList>
            <consortium name="The Broad Institute Genomics Platform"/>
            <person name="Neafsey D.E."/>
            <person name="Besansky N."/>
            <person name="Howell P."/>
            <person name="Walton C."/>
            <person name="Young S.K."/>
            <person name="Zeng Q."/>
            <person name="Gargeya S."/>
            <person name="Fitzgerald M."/>
            <person name="Haas B."/>
            <person name="Abouelleil A."/>
            <person name="Allen A.W."/>
            <person name="Alvarado L."/>
            <person name="Arachchi H.M."/>
            <person name="Berlin A.M."/>
            <person name="Chapman S.B."/>
            <person name="Gainer-Dewar J."/>
            <person name="Goldberg J."/>
            <person name="Griggs A."/>
            <person name="Gujja S."/>
            <person name="Hansen M."/>
            <person name="Howarth C."/>
            <person name="Imamovic A."/>
            <person name="Ireland A."/>
            <person name="Larimer J."/>
            <person name="McCowan C."/>
            <person name="Murphy C."/>
            <person name="Pearson M."/>
            <person name="Poon T.W."/>
            <person name="Priest M."/>
            <person name="Roberts A."/>
            <person name="Saif S."/>
            <person name="Shea T."/>
            <person name="Sisk P."/>
            <person name="Sykes S."/>
            <person name="Wortman J."/>
            <person name="Nusbaum C."/>
            <person name="Birren B."/>
        </authorList>
    </citation>
    <scope>NUCLEOTIDE SEQUENCE [LARGE SCALE GENOMIC DNA]</scope>
    <source>
        <strain evidence="8">A-37</strain>
    </source>
</reference>
<dbReference type="GO" id="GO:0019509">
    <property type="term" value="P:L-methionine salvage from methylthioadenosine"/>
    <property type="evidence" value="ECO:0007669"/>
    <property type="project" value="UniProtKB-UniRule"/>
</dbReference>
<dbReference type="HAMAP" id="MF_01678">
    <property type="entry name" value="Salvage_MtnA"/>
    <property type="match status" value="1"/>
</dbReference>
<dbReference type="GO" id="GO:0005634">
    <property type="term" value="C:nucleus"/>
    <property type="evidence" value="ECO:0007669"/>
    <property type="project" value="UniProtKB-SubCell"/>
</dbReference>
<dbReference type="EMBL" id="AXCM01012793">
    <property type="status" value="NOT_ANNOTATED_CDS"/>
    <property type="molecule type" value="Genomic_DNA"/>
</dbReference>
<comment type="catalytic activity">
    <reaction evidence="6">
        <text>5-(methylsulfanyl)-alpha-D-ribose 1-phosphate = 5-(methylsulfanyl)-D-ribulose 1-phosphate</text>
        <dbReference type="Rhea" id="RHEA:19989"/>
        <dbReference type="ChEBI" id="CHEBI:58533"/>
        <dbReference type="ChEBI" id="CHEBI:58548"/>
        <dbReference type="EC" id="5.3.1.23"/>
    </reaction>
</comment>
<dbReference type="InterPro" id="IPR037171">
    <property type="entry name" value="NagB/RpiA_transferase-like"/>
</dbReference>
<comment type="subcellular location">
    <subcellularLocation>
        <location evidence="6">Cytoplasm</location>
    </subcellularLocation>
    <subcellularLocation>
        <location evidence="6">Nucleus</location>
    </subcellularLocation>
</comment>
<dbReference type="GO" id="GO:0005737">
    <property type="term" value="C:cytoplasm"/>
    <property type="evidence" value="ECO:0007669"/>
    <property type="project" value="UniProtKB-SubCell"/>
</dbReference>
<evidence type="ECO:0000256" key="1">
    <source>
        <dbReference type="ARBA" id="ARBA00022490"/>
    </source>
</evidence>
<dbReference type="Proteomes" id="UP000075883">
    <property type="component" value="Unassembled WGS sequence"/>
</dbReference>
<dbReference type="InterPro" id="IPR042529">
    <property type="entry name" value="IF_2B-like_C"/>
</dbReference>
<comment type="function">
    <text evidence="6">Catalyzes the interconversion of methylthioribose-1-phosphate (MTR-1-P) into methylthioribulose-1-phosphate (MTRu-1-P).</text>
</comment>
<dbReference type="GO" id="GO:0046523">
    <property type="term" value="F:S-methyl-5-thioribose-1-phosphate isomerase activity"/>
    <property type="evidence" value="ECO:0007669"/>
    <property type="project" value="UniProtKB-UniRule"/>
</dbReference>
<keyword evidence="4 6" id="KW-0413">Isomerase</keyword>